<protein>
    <recommendedName>
        <fullName evidence="5">Ribosome maturation factor RimM</fullName>
    </recommendedName>
</protein>
<keyword evidence="4 5" id="KW-0143">Chaperone</keyword>
<dbReference type="RefSeq" id="WP_062477975.1">
    <property type="nucleotide sequence ID" value="NZ_CP013650.1"/>
</dbReference>
<dbReference type="GO" id="GO:0005737">
    <property type="term" value="C:cytoplasm"/>
    <property type="evidence" value="ECO:0007669"/>
    <property type="project" value="UniProtKB-SubCell"/>
</dbReference>
<dbReference type="InterPro" id="IPR036976">
    <property type="entry name" value="RimM_N_sf"/>
</dbReference>
<evidence type="ECO:0000313" key="8">
    <source>
        <dbReference type="EMBL" id="ALS97925.1"/>
    </source>
</evidence>
<keyword evidence="2 5" id="KW-0690">Ribosome biogenesis</keyword>
<evidence type="ECO:0000256" key="4">
    <source>
        <dbReference type="ARBA" id="ARBA00023186"/>
    </source>
</evidence>
<dbReference type="EMBL" id="CP013650">
    <property type="protein sequence ID" value="ALS97925.1"/>
    <property type="molecule type" value="Genomic_DNA"/>
</dbReference>
<dbReference type="Gene3D" id="2.30.30.240">
    <property type="entry name" value="PRC-barrel domain"/>
    <property type="match status" value="1"/>
</dbReference>
<dbReference type="InterPro" id="IPR011033">
    <property type="entry name" value="PRC_barrel-like_sf"/>
</dbReference>
<dbReference type="NCBIfam" id="TIGR02273">
    <property type="entry name" value="16S_RimM"/>
    <property type="match status" value="1"/>
</dbReference>
<dbReference type="PANTHER" id="PTHR33692">
    <property type="entry name" value="RIBOSOME MATURATION FACTOR RIMM"/>
    <property type="match status" value="1"/>
</dbReference>
<dbReference type="SUPFAM" id="SSF50447">
    <property type="entry name" value="Translation proteins"/>
    <property type="match status" value="1"/>
</dbReference>
<keyword evidence="1 5" id="KW-0963">Cytoplasm</keyword>
<dbReference type="Pfam" id="PF05239">
    <property type="entry name" value="PRC"/>
    <property type="match status" value="1"/>
</dbReference>
<evidence type="ECO:0000259" key="7">
    <source>
        <dbReference type="Pfam" id="PF05239"/>
    </source>
</evidence>
<comment type="domain">
    <text evidence="5">The PRC barrel domain binds ribosomal protein uS19.</text>
</comment>
<dbReference type="Pfam" id="PF01782">
    <property type="entry name" value="RimM"/>
    <property type="match status" value="1"/>
</dbReference>
<dbReference type="HAMAP" id="MF_00014">
    <property type="entry name" value="Ribosome_mat_RimM"/>
    <property type="match status" value="1"/>
</dbReference>
<feature type="domain" description="PRC-barrel" evidence="7">
    <location>
        <begin position="98"/>
        <end position="171"/>
    </location>
</feature>
<dbReference type="InterPro" id="IPR009000">
    <property type="entry name" value="Transl_B-barrel_sf"/>
</dbReference>
<reference evidence="8 9" key="1">
    <citation type="submission" date="2015-12" db="EMBL/GenBank/DDBJ databases">
        <title>Complete genome of Lacimicrobium alkaliphilum KCTC 32984.</title>
        <authorList>
            <person name="Kim S.-G."/>
            <person name="Lee Y.-J."/>
        </authorList>
    </citation>
    <scope>NUCLEOTIDE SEQUENCE [LARGE SCALE GENOMIC DNA]</scope>
    <source>
        <strain evidence="8 9">YelD216</strain>
    </source>
</reference>
<dbReference type="KEGG" id="lal:AT746_06360"/>
<keyword evidence="9" id="KW-1185">Reference proteome</keyword>
<gene>
    <name evidence="5 8" type="primary">rimM</name>
    <name evidence="8" type="ORF">AT746_06360</name>
</gene>
<dbReference type="GO" id="GO:0006364">
    <property type="term" value="P:rRNA processing"/>
    <property type="evidence" value="ECO:0007669"/>
    <property type="project" value="UniProtKB-UniRule"/>
</dbReference>
<dbReference type="PANTHER" id="PTHR33692:SF1">
    <property type="entry name" value="RIBOSOME MATURATION FACTOR RIMM"/>
    <property type="match status" value="1"/>
</dbReference>
<name>A0A0U3B8D5_9ALTE</name>
<keyword evidence="3 5" id="KW-0698">rRNA processing</keyword>
<evidence type="ECO:0000259" key="6">
    <source>
        <dbReference type="Pfam" id="PF01782"/>
    </source>
</evidence>
<evidence type="ECO:0000256" key="2">
    <source>
        <dbReference type="ARBA" id="ARBA00022517"/>
    </source>
</evidence>
<dbReference type="GO" id="GO:0042274">
    <property type="term" value="P:ribosomal small subunit biogenesis"/>
    <property type="evidence" value="ECO:0007669"/>
    <property type="project" value="UniProtKB-UniRule"/>
</dbReference>
<feature type="domain" description="RimM N-terminal" evidence="6">
    <location>
        <begin position="9"/>
        <end position="90"/>
    </location>
</feature>
<dbReference type="SUPFAM" id="SSF50346">
    <property type="entry name" value="PRC-barrel domain"/>
    <property type="match status" value="1"/>
</dbReference>
<dbReference type="OrthoDB" id="9783509at2"/>
<evidence type="ECO:0000256" key="3">
    <source>
        <dbReference type="ARBA" id="ARBA00022552"/>
    </source>
</evidence>
<accession>A0A0U3B8D5</accession>
<evidence type="ECO:0000256" key="1">
    <source>
        <dbReference type="ARBA" id="ARBA00022490"/>
    </source>
</evidence>
<proteinExistence type="inferred from homology"/>
<comment type="subcellular location">
    <subcellularLocation>
        <location evidence="5">Cytoplasm</location>
    </subcellularLocation>
</comment>
<dbReference type="STRING" id="1526571.AT746_06360"/>
<evidence type="ECO:0000256" key="5">
    <source>
        <dbReference type="HAMAP-Rule" id="MF_00014"/>
    </source>
</evidence>
<dbReference type="InterPro" id="IPR027275">
    <property type="entry name" value="PRC-brl_dom"/>
</dbReference>
<sequence length="176" mass="20077">MSDASETLVVGKIGAPYGVKGWARITAYTDTPEGIFDYAPWLISQDGKQVEVQVEQWRQQSKGLVAKLVGIEDRDQVDRLKNLEISIRNEQLPELEAGEFYWRELVGMQVVTEKGYNLGVVRELFETGSNDVMIVQANLKDAFAKKERMIPYLPEQVIKQVDRAARTIKVDWEPDF</sequence>
<comment type="similarity">
    <text evidence="5">Belongs to the RimM family.</text>
</comment>
<dbReference type="GO" id="GO:0043022">
    <property type="term" value="F:ribosome binding"/>
    <property type="evidence" value="ECO:0007669"/>
    <property type="project" value="InterPro"/>
</dbReference>
<dbReference type="Gene3D" id="2.40.30.60">
    <property type="entry name" value="RimM"/>
    <property type="match status" value="1"/>
</dbReference>
<evidence type="ECO:0000313" key="9">
    <source>
        <dbReference type="Proteomes" id="UP000068447"/>
    </source>
</evidence>
<dbReference type="InterPro" id="IPR002676">
    <property type="entry name" value="RimM_N"/>
</dbReference>
<comment type="subunit">
    <text evidence="5">Binds ribosomal protein uS19.</text>
</comment>
<organism evidence="8 9">
    <name type="scientific">Lacimicrobium alkaliphilum</name>
    <dbReference type="NCBI Taxonomy" id="1526571"/>
    <lineage>
        <taxon>Bacteria</taxon>
        <taxon>Pseudomonadati</taxon>
        <taxon>Pseudomonadota</taxon>
        <taxon>Gammaproteobacteria</taxon>
        <taxon>Alteromonadales</taxon>
        <taxon>Alteromonadaceae</taxon>
        <taxon>Lacimicrobium</taxon>
    </lineage>
</organism>
<comment type="function">
    <text evidence="5">An accessory protein needed during the final step in the assembly of 30S ribosomal subunit, possibly for assembly of the head region. Essential for efficient processing of 16S rRNA. May be needed both before and after RbfA during the maturation of 16S rRNA. It has affinity for free ribosomal 30S subunits but not for 70S ribosomes.</text>
</comment>
<dbReference type="AlphaFoldDB" id="A0A0U3B8D5"/>
<dbReference type="Proteomes" id="UP000068447">
    <property type="component" value="Chromosome"/>
</dbReference>
<dbReference type="InterPro" id="IPR011961">
    <property type="entry name" value="RimM"/>
</dbReference>
<dbReference type="GO" id="GO:0005840">
    <property type="term" value="C:ribosome"/>
    <property type="evidence" value="ECO:0007669"/>
    <property type="project" value="InterPro"/>
</dbReference>